<dbReference type="EMBL" id="BAABME010003477">
    <property type="protein sequence ID" value="GAA0158943.1"/>
    <property type="molecule type" value="Genomic_DNA"/>
</dbReference>
<dbReference type="InterPro" id="IPR001810">
    <property type="entry name" value="F-box_dom"/>
</dbReference>
<evidence type="ECO:0000259" key="1">
    <source>
        <dbReference type="Pfam" id="PF00646"/>
    </source>
</evidence>
<feature type="domain" description="F-box" evidence="1">
    <location>
        <begin position="11"/>
        <end position="51"/>
    </location>
</feature>
<dbReference type="SUPFAM" id="SSF81383">
    <property type="entry name" value="F-box domain"/>
    <property type="match status" value="1"/>
</dbReference>
<organism evidence="2 3">
    <name type="scientific">Lithospermum erythrorhizon</name>
    <name type="common">Purple gromwell</name>
    <name type="synonym">Lithospermum officinale var. erythrorhizon</name>
    <dbReference type="NCBI Taxonomy" id="34254"/>
    <lineage>
        <taxon>Eukaryota</taxon>
        <taxon>Viridiplantae</taxon>
        <taxon>Streptophyta</taxon>
        <taxon>Embryophyta</taxon>
        <taxon>Tracheophyta</taxon>
        <taxon>Spermatophyta</taxon>
        <taxon>Magnoliopsida</taxon>
        <taxon>eudicotyledons</taxon>
        <taxon>Gunneridae</taxon>
        <taxon>Pentapetalae</taxon>
        <taxon>asterids</taxon>
        <taxon>lamiids</taxon>
        <taxon>Boraginales</taxon>
        <taxon>Boraginaceae</taxon>
        <taxon>Boraginoideae</taxon>
        <taxon>Lithospermeae</taxon>
        <taxon>Lithospermum</taxon>
    </lineage>
</organism>
<accession>A0AAV3Q905</accession>
<dbReference type="AlphaFoldDB" id="A0AAV3Q905"/>
<reference evidence="2 3" key="1">
    <citation type="submission" date="2024-01" db="EMBL/GenBank/DDBJ databases">
        <title>The complete chloroplast genome sequence of Lithospermum erythrorhizon: insights into the phylogenetic relationship among Boraginaceae species and the maternal lineages of purple gromwells.</title>
        <authorList>
            <person name="Okada T."/>
            <person name="Watanabe K."/>
        </authorList>
    </citation>
    <scope>NUCLEOTIDE SEQUENCE [LARGE SCALE GENOMIC DNA]</scope>
</reference>
<dbReference type="InterPro" id="IPR032675">
    <property type="entry name" value="LRR_dom_sf"/>
</dbReference>
<dbReference type="Gene3D" id="3.80.10.10">
    <property type="entry name" value="Ribonuclease Inhibitor"/>
    <property type="match status" value="1"/>
</dbReference>
<gene>
    <name evidence="2" type="ORF">LIER_15843</name>
</gene>
<dbReference type="GO" id="GO:0016874">
    <property type="term" value="F:ligase activity"/>
    <property type="evidence" value="ECO:0007669"/>
    <property type="project" value="UniProtKB-KW"/>
</dbReference>
<sequence length="331" mass="37692">MEGSNFQCWDELLPDALGLIFKNLPLEEILTVMPRVCKSWCKVVLGPYCWQEIDIEEWSHHSEPWKVDRMLRLLIARSSGCLQKLCVAGLQDESIFSFIADNLLLFIMQIEYCSIALSMSLTISLVYASAPSLHTLRLPRSSINDSIVKQIAGKLSLVTFLDISYCIHVGATALEVIGKQCKLLSGLRRNMHPLDIASKLSQNDEAHAIATSMRKIKHLEMAYLLIDTTAALDIIGSCPDLQFLDMRGCWDVKLDDKYLMEKFPKLKILGPQVIDHFEKNELEVCSDYSDSSYDYESSDGMWDDDEERLEGLELRFYNGFDDSVYEWPPSP</sequence>
<dbReference type="Proteomes" id="UP001454036">
    <property type="component" value="Unassembled WGS sequence"/>
</dbReference>
<proteinExistence type="predicted"/>
<comment type="caution">
    <text evidence="2">The sequence shown here is derived from an EMBL/GenBank/DDBJ whole genome shotgun (WGS) entry which is preliminary data.</text>
</comment>
<dbReference type="InterPro" id="IPR036047">
    <property type="entry name" value="F-box-like_dom_sf"/>
</dbReference>
<dbReference type="PANTHER" id="PTHR38926:SF80">
    <property type="entry name" value="F-BOX DOMAIN, LEUCINE-RICH REPEAT DOMAIN SUPERFAMILY"/>
    <property type="match status" value="1"/>
</dbReference>
<dbReference type="Pfam" id="PF00646">
    <property type="entry name" value="F-box"/>
    <property type="match status" value="1"/>
</dbReference>
<dbReference type="PANTHER" id="PTHR38926">
    <property type="entry name" value="F-BOX DOMAIN CONTAINING PROTEIN, EXPRESSED"/>
    <property type="match status" value="1"/>
</dbReference>
<keyword evidence="2" id="KW-0436">Ligase</keyword>
<evidence type="ECO:0000313" key="2">
    <source>
        <dbReference type="EMBL" id="GAA0158943.1"/>
    </source>
</evidence>
<dbReference type="SUPFAM" id="SSF52047">
    <property type="entry name" value="RNI-like"/>
    <property type="match status" value="1"/>
</dbReference>
<protein>
    <submittedName>
        <fullName evidence="2">Ubiquitin-protein ligase</fullName>
    </submittedName>
</protein>
<evidence type="ECO:0000313" key="3">
    <source>
        <dbReference type="Proteomes" id="UP001454036"/>
    </source>
</evidence>
<name>A0AAV3Q905_LITER</name>
<keyword evidence="3" id="KW-1185">Reference proteome</keyword>